<keyword evidence="1" id="KW-1133">Transmembrane helix</keyword>
<keyword evidence="1" id="KW-0812">Transmembrane</keyword>
<keyword evidence="1" id="KW-0472">Membrane</keyword>
<sequence>MFTCTDSVTEPRSKVAREMFLAMTRTVLFDHSATSDSTKRVDGASAAWARSRCRAPLTVTSSRLVAPGATLLTETYTQAERARAQTANDLTIVAVGLASSLAAGSLLQGLGWQTMNVALLPWLGLAAAAIAGLGVPRRRQRVRAAT</sequence>
<protein>
    <submittedName>
        <fullName evidence="2">Uncharacterized protein</fullName>
    </submittedName>
</protein>
<dbReference type="EMBL" id="BMKW01000029">
    <property type="protein sequence ID" value="GGJ43860.1"/>
    <property type="molecule type" value="Genomic_DNA"/>
</dbReference>
<name>A0A917NZG3_9PROT</name>
<dbReference type="Proteomes" id="UP000661507">
    <property type="component" value="Unassembled WGS sequence"/>
</dbReference>
<dbReference type="AlphaFoldDB" id="A0A917NZG3"/>
<reference evidence="2" key="2">
    <citation type="submission" date="2020-09" db="EMBL/GenBank/DDBJ databases">
        <authorList>
            <person name="Sun Q."/>
            <person name="Zhou Y."/>
        </authorList>
    </citation>
    <scope>NUCLEOTIDE SEQUENCE</scope>
    <source>
        <strain evidence="2">CGMCC 1.3617</strain>
    </source>
</reference>
<feature type="transmembrane region" description="Helical" evidence="1">
    <location>
        <begin position="117"/>
        <end position="135"/>
    </location>
</feature>
<reference evidence="2" key="1">
    <citation type="journal article" date="2014" name="Int. J. Syst. Evol. Microbiol.">
        <title>Complete genome sequence of Corynebacterium casei LMG S-19264T (=DSM 44701T), isolated from a smear-ripened cheese.</title>
        <authorList>
            <consortium name="US DOE Joint Genome Institute (JGI-PGF)"/>
            <person name="Walter F."/>
            <person name="Albersmeier A."/>
            <person name="Kalinowski J."/>
            <person name="Ruckert C."/>
        </authorList>
    </citation>
    <scope>NUCLEOTIDE SEQUENCE</scope>
    <source>
        <strain evidence="2">CGMCC 1.3617</strain>
    </source>
</reference>
<keyword evidence="3" id="KW-1185">Reference proteome</keyword>
<organism evidence="2 3">
    <name type="scientific">Neoroseomonas lacus</name>
    <dbReference type="NCBI Taxonomy" id="287609"/>
    <lineage>
        <taxon>Bacteria</taxon>
        <taxon>Pseudomonadati</taxon>
        <taxon>Pseudomonadota</taxon>
        <taxon>Alphaproteobacteria</taxon>
        <taxon>Acetobacterales</taxon>
        <taxon>Acetobacteraceae</taxon>
        <taxon>Neoroseomonas</taxon>
    </lineage>
</organism>
<accession>A0A917NZG3</accession>
<dbReference type="SUPFAM" id="SSF103473">
    <property type="entry name" value="MFS general substrate transporter"/>
    <property type="match status" value="1"/>
</dbReference>
<comment type="caution">
    <text evidence="2">The sequence shown here is derived from an EMBL/GenBank/DDBJ whole genome shotgun (WGS) entry which is preliminary data.</text>
</comment>
<gene>
    <name evidence="2" type="ORF">GCM10011320_59240</name>
</gene>
<proteinExistence type="predicted"/>
<dbReference type="InterPro" id="IPR036259">
    <property type="entry name" value="MFS_trans_sf"/>
</dbReference>
<evidence type="ECO:0000313" key="3">
    <source>
        <dbReference type="Proteomes" id="UP000661507"/>
    </source>
</evidence>
<evidence type="ECO:0000313" key="2">
    <source>
        <dbReference type="EMBL" id="GGJ43860.1"/>
    </source>
</evidence>
<evidence type="ECO:0000256" key="1">
    <source>
        <dbReference type="SAM" id="Phobius"/>
    </source>
</evidence>
<feature type="transmembrane region" description="Helical" evidence="1">
    <location>
        <begin position="90"/>
        <end position="111"/>
    </location>
</feature>